<name>A0ABQ4ZNT3_9ASTR</name>
<evidence type="ECO:0000313" key="3">
    <source>
        <dbReference type="EMBL" id="GJS91869.1"/>
    </source>
</evidence>
<dbReference type="Pfam" id="PF13966">
    <property type="entry name" value="zf-RVT"/>
    <property type="match status" value="1"/>
</dbReference>
<comment type="caution">
    <text evidence="3">The sequence shown here is derived from an EMBL/GenBank/DDBJ whole genome shotgun (WGS) entry which is preliminary data.</text>
</comment>
<gene>
    <name evidence="3" type="ORF">Tco_0774505</name>
</gene>
<dbReference type="PANTHER" id="PTHR33116">
    <property type="entry name" value="REVERSE TRANSCRIPTASE ZINC-BINDING DOMAIN-CONTAINING PROTEIN-RELATED-RELATED"/>
    <property type="match status" value="1"/>
</dbReference>
<evidence type="ECO:0000256" key="1">
    <source>
        <dbReference type="SAM" id="Phobius"/>
    </source>
</evidence>
<dbReference type="InterPro" id="IPR026960">
    <property type="entry name" value="RVT-Znf"/>
</dbReference>
<keyword evidence="3" id="KW-0548">Nucleotidyltransferase</keyword>
<proteinExistence type="predicted"/>
<dbReference type="GO" id="GO:0003964">
    <property type="term" value="F:RNA-directed DNA polymerase activity"/>
    <property type="evidence" value="ECO:0007669"/>
    <property type="project" value="UniProtKB-KW"/>
</dbReference>
<reference evidence="3" key="1">
    <citation type="journal article" date="2022" name="Int. J. Mol. Sci.">
        <title>Draft Genome of Tanacetum Coccineum: Genomic Comparison of Closely Related Tanacetum-Family Plants.</title>
        <authorList>
            <person name="Yamashiro T."/>
            <person name="Shiraishi A."/>
            <person name="Nakayama K."/>
            <person name="Satake H."/>
        </authorList>
    </citation>
    <scope>NUCLEOTIDE SEQUENCE</scope>
</reference>
<keyword evidence="1" id="KW-1133">Transmembrane helix</keyword>
<organism evidence="3 4">
    <name type="scientific">Tanacetum coccineum</name>
    <dbReference type="NCBI Taxonomy" id="301880"/>
    <lineage>
        <taxon>Eukaryota</taxon>
        <taxon>Viridiplantae</taxon>
        <taxon>Streptophyta</taxon>
        <taxon>Embryophyta</taxon>
        <taxon>Tracheophyta</taxon>
        <taxon>Spermatophyta</taxon>
        <taxon>Magnoliopsida</taxon>
        <taxon>eudicotyledons</taxon>
        <taxon>Gunneridae</taxon>
        <taxon>Pentapetalae</taxon>
        <taxon>asterids</taxon>
        <taxon>campanulids</taxon>
        <taxon>Asterales</taxon>
        <taxon>Asteraceae</taxon>
        <taxon>Asteroideae</taxon>
        <taxon>Anthemideae</taxon>
        <taxon>Anthemidinae</taxon>
        <taxon>Tanacetum</taxon>
    </lineage>
</organism>
<keyword evidence="1" id="KW-0472">Membrane</keyword>
<evidence type="ECO:0000259" key="2">
    <source>
        <dbReference type="Pfam" id="PF13966"/>
    </source>
</evidence>
<feature type="non-terminal residue" evidence="3">
    <location>
        <position position="1"/>
    </location>
</feature>
<dbReference type="Proteomes" id="UP001151760">
    <property type="component" value="Unassembled WGS sequence"/>
</dbReference>
<accession>A0ABQ4ZNT3</accession>
<sequence length="188" mass="21845">WNPLVDQFYKRLSKWKSKTLSFGGRLTLLQSVLGSLGVYYFSTFKAPKKIISKFEAMGLVHPPEIAELSDMVSLLSQLHLSDIPDSWTCIIDNSRMFLVKNMCSLITHMSTSLVDQPIRWNKWLPSKVNILTWRISNKRLLTRVNIDRRGIDIDSIRCPICNGDFKSEDYLFVSYVIAIEIWKNILDW</sequence>
<dbReference type="EMBL" id="BQNB010011539">
    <property type="protein sequence ID" value="GJS91869.1"/>
    <property type="molecule type" value="Genomic_DNA"/>
</dbReference>
<dbReference type="PANTHER" id="PTHR33116:SF79">
    <property type="entry name" value="REVERSE TRANSCRIPTASE DOMAIN, ZINC FINGER, CCHC-TYPE-RELATED"/>
    <property type="match status" value="1"/>
</dbReference>
<protein>
    <submittedName>
        <fullName evidence="3">RNA-directed DNA polymerase, eukaryota, reverse transcriptase zinc-binding domain protein</fullName>
    </submittedName>
</protein>
<feature type="domain" description="Reverse transcriptase zinc-binding" evidence="2">
    <location>
        <begin position="97"/>
        <end position="182"/>
    </location>
</feature>
<reference evidence="3" key="2">
    <citation type="submission" date="2022-01" db="EMBL/GenBank/DDBJ databases">
        <authorList>
            <person name="Yamashiro T."/>
            <person name="Shiraishi A."/>
            <person name="Satake H."/>
            <person name="Nakayama K."/>
        </authorList>
    </citation>
    <scope>NUCLEOTIDE SEQUENCE</scope>
</reference>
<keyword evidence="3" id="KW-0695">RNA-directed DNA polymerase</keyword>
<keyword evidence="4" id="KW-1185">Reference proteome</keyword>
<keyword evidence="3" id="KW-0808">Transferase</keyword>
<keyword evidence="1" id="KW-0812">Transmembrane</keyword>
<evidence type="ECO:0000313" key="4">
    <source>
        <dbReference type="Proteomes" id="UP001151760"/>
    </source>
</evidence>
<feature type="transmembrane region" description="Helical" evidence="1">
    <location>
        <begin position="20"/>
        <end position="41"/>
    </location>
</feature>